<dbReference type="AlphaFoldDB" id="K6YC68"/>
<name>K6YC68_9ALTE</name>
<feature type="compositionally biased region" description="Acidic residues" evidence="1">
    <location>
        <begin position="490"/>
        <end position="511"/>
    </location>
</feature>
<protein>
    <submittedName>
        <fullName evidence="2">Uncharacterized protein</fullName>
    </submittedName>
</protein>
<organism evidence="2 3">
    <name type="scientific">Paraglaciecola arctica BSs20135</name>
    <dbReference type="NCBI Taxonomy" id="493475"/>
    <lineage>
        <taxon>Bacteria</taxon>
        <taxon>Pseudomonadati</taxon>
        <taxon>Pseudomonadota</taxon>
        <taxon>Gammaproteobacteria</taxon>
        <taxon>Alteromonadales</taxon>
        <taxon>Alteromonadaceae</taxon>
        <taxon>Paraglaciecola</taxon>
    </lineage>
</organism>
<dbReference type="EMBL" id="BAEO01000062">
    <property type="protein sequence ID" value="GAC21556.1"/>
    <property type="molecule type" value="Genomic_DNA"/>
</dbReference>
<dbReference type="STRING" id="493475.GARC_4614"/>
<dbReference type="NCBIfam" id="NF041766">
    <property type="entry name" value="choice_anch_U"/>
    <property type="match status" value="1"/>
</dbReference>
<keyword evidence="3" id="KW-1185">Reference proteome</keyword>
<feature type="region of interest" description="Disordered" evidence="1">
    <location>
        <begin position="567"/>
        <end position="587"/>
    </location>
</feature>
<dbReference type="RefSeq" id="WP_007624657.1">
    <property type="nucleotide sequence ID" value="NZ_BAEO01000062.1"/>
</dbReference>
<dbReference type="eggNOG" id="COG2931">
    <property type="taxonomic scope" value="Bacteria"/>
</dbReference>
<feature type="region of interest" description="Disordered" evidence="1">
    <location>
        <begin position="480"/>
        <end position="521"/>
    </location>
</feature>
<evidence type="ECO:0000256" key="1">
    <source>
        <dbReference type="SAM" id="MobiDB-lite"/>
    </source>
</evidence>
<evidence type="ECO:0000313" key="3">
    <source>
        <dbReference type="Proteomes" id="UP000006327"/>
    </source>
</evidence>
<accession>K6YC68</accession>
<evidence type="ECO:0000313" key="2">
    <source>
        <dbReference type="EMBL" id="GAC21556.1"/>
    </source>
</evidence>
<feature type="compositionally biased region" description="Polar residues" evidence="1">
    <location>
        <begin position="577"/>
        <end position="586"/>
    </location>
</feature>
<sequence length="756" mass="81030">MLSMSYFRKALFFTILVLGGTIIPTQVFAQFAPKVPCSNNVCEGPIPYLESPAYPDGMDDEEEYEWSDDIPDDGFSLGTHTVTWQLIALNDGDKVVSTFEQVIEIVDTTAPELNDYELVELPAQDYLTKITSELLGGAPEVFDAFDPNPSVTFLGLFDVIILDTLHDEIFADVTNAEEATAASAIFTAALNDLPTIFKVPTGAYFAKWQATDSNGNTSYLYQEVVVIPVATLLQSPTAVIGGEVKITIELNGKPLSDFYGPDSLLKRENFNVAAKSENIKDYPLAGFIVEFSGTVIDKIIHNDDDDDDYIEIYIEEGQTVGTEYFEIPDNIGITTSDTLFATVVDGFGYLELGEQDSITIPLTDQNIAPRVGELKAYLNDSYCVGAKAIGKVSAKCSPKPLYGISFNKSNSYPVVIETNVIDEDDTTSVWEITGATEYSSGSEYFSFIPDQASANIVKVKLTVTDEGGLATTKSLDILLTSANPPPLSTDDTDGDGTSDSEEGTGDSDGDGIADYLDNNPNINQLPLGNDNDPMFVGSGITLTLGTTKRSADTYGADNATVSDDDLINHGDKGADAPNNTSDSSYPIENRISPVIDFEVRGFAEGETIDIVIPLPDGVSIPNKAVYRKYTAADGWNNFKKNAKNAIASAPRNSNDSCPAVASNDYTSGLTKGDQCIRLSIEDGGPNDADLEANGVIVDPGVLTQPNAVDTTTPVVAPVSTTTTTTTFTPGDSGGGSTGLLLLLLFPLTIFRVRKLK</sequence>
<comment type="caution">
    <text evidence="2">The sequence shown here is derived from an EMBL/GenBank/DDBJ whole genome shotgun (WGS) entry which is preliminary data.</text>
</comment>
<dbReference type="Proteomes" id="UP000006327">
    <property type="component" value="Unassembled WGS sequence"/>
</dbReference>
<gene>
    <name evidence="2" type="ORF">GARC_4614</name>
</gene>
<dbReference type="InterPro" id="IPR053784">
    <property type="entry name" value="Choice_anch_U_dom"/>
</dbReference>
<proteinExistence type="predicted"/>
<reference evidence="2 3" key="1">
    <citation type="journal article" date="2017" name="Antonie Van Leeuwenhoek">
        <title>Rhizobium rhizosphaerae sp. nov., a novel species isolated from rice rhizosphere.</title>
        <authorList>
            <person name="Zhao J.J."/>
            <person name="Zhang J."/>
            <person name="Zhang R.J."/>
            <person name="Zhang C.W."/>
            <person name="Yin H.Q."/>
            <person name="Zhang X.X."/>
        </authorList>
    </citation>
    <scope>NUCLEOTIDE SEQUENCE [LARGE SCALE GENOMIC DNA]</scope>
    <source>
        <strain evidence="2 3">BSs20135</strain>
    </source>
</reference>
<dbReference type="OrthoDB" id="9785394at2"/>